<dbReference type="InterPro" id="IPR020076">
    <property type="entry name" value="DUF2768"/>
</dbReference>
<evidence type="ECO:0000256" key="1">
    <source>
        <dbReference type="SAM" id="Phobius"/>
    </source>
</evidence>
<keyword evidence="1" id="KW-0812">Transmembrane</keyword>
<dbReference type="GO" id="GO:0008233">
    <property type="term" value="F:peptidase activity"/>
    <property type="evidence" value="ECO:0007669"/>
    <property type="project" value="UniProtKB-KW"/>
</dbReference>
<keyword evidence="1" id="KW-0472">Membrane</keyword>
<dbReference type="EMBL" id="JACHHB010000004">
    <property type="protein sequence ID" value="MBB5172903.1"/>
    <property type="molecule type" value="Genomic_DNA"/>
</dbReference>
<gene>
    <name evidence="2" type="ORF">HNQ41_001066</name>
</gene>
<comment type="caution">
    <text evidence="2">The sequence shown here is derived from an EMBL/GenBank/DDBJ whole genome shotgun (WGS) entry which is preliminary data.</text>
</comment>
<evidence type="ECO:0000313" key="3">
    <source>
        <dbReference type="Proteomes" id="UP000551878"/>
    </source>
</evidence>
<evidence type="ECO:0000313" key="2">
    <source>
        <dbReference type="EMBL" id="MBB5172903.1"/>
    </source>
</evidence>
<name>A0A840QNI8_9BACI</name>
<organism evidence="2 3">
    <name type="scientific">Texcoconibacillus texcoconensis</name>
    <dbReference type="NCBI Taxonomy" id="1095777"/>
    <lineage>
        <taxon>Bacteria</taxon>
        <taxon>Bacillati</taxon>
        <taxon>Bacillota</taxon>
        <taxon>Bacilli</taxon>
        <taxon>Bacillales</taxon>
        <taxon>Bacillaceae</taxon>
        <taxon>Texcoconibacillus</taxon>
    </lineage>
</organism>
<reference evidence="2 3" key="1">
    <citation type="submission" date="2020-08" db="EMBL/GenBank/DDBJ databases">
        <title>Genomic Encyclopedia of Type Strains, Phase IV (KMG-IV): sequencing the most valuable type-strain genomes for metagenomic binning, comparative biology and taxonomic classification.</title>
        <authorList>
            <person name="Goeker M."/>
        </authorList>
    </citation>
    <scope>NUCLEOTIDE SEQUENCE [LARGE SCALE GENOMIC DNA]</scope>
    <source>
        <strain evidence="2 3">DSM 24696</strain>
    </source>
</reference>
<dbReference type="Proteomes" id="UP000551878">
    <property type="component" value="Unassembled WGS sequence"/>
</dbReference>
<dbReference type="GO" id="GO:0006508">
    <property type="term" value="P:proteolysis"/>
    <property type="evidence" value="ECO:0007669"/>
    <property type="project" value="UniProtKB-KW"/>
</dbReference>
<proteinExistence type="predicted"/>
<keyword evidence="3" id="KW-1185">Reference proteome</keyword>
<sequence length="65" mass="7204">MDDGMTKMWISFIGIALMFLSVIVTIFAREKLSGIIQKMLLSLSFISMIVAGFIVFIIVFSGPVD</sequence>
<protein>
    <submittedName>
        <fullName evidence="2">Zn-dependent protease with chaperone function</fullName>
    </submittedName>
</protein>
<accession>A0A840QNI8</accession>
<keyword evidence="2" id="KW-0645">Protease</keyword>
<dbReference type="Pfam" id="PF10966">
    <property type="entry name" value="DUF2768"/>
    <property type="match status" value="1"/>
</dbReference>
<keyword evidence="1" id="KW-1133">Transmembrane helix</keyword>
<keyword evidence="2" id="KW-0378">Hydrolase</keyword>
<dbReference type="AlphaFoldDB" id="A0A840QNI8"/>
<dbReference type="RefSeq" id="WP_246421494.1">
    <property type="nucleotide sequence ID" value="NZ_JACHHB010000004.1"/>
</dbReference>
<feature type="transmembrane region" description="Helical" evidence="1">
    <location>
        <begin position="6"/>
        <end position="28"/>
    </location>
</feature>
<feature type="transmembrane region" description="Helical" evidence="1">
    <location>
        <begin position="40"/>
        <end position="60"/>
    </location>
</feature>